<feature type="domain" description="Lipid/polyisoprenoid-binding YceI-like" evidence="2">
    <location>
        <begin position="26"/>
        <end position="192"/>
    </location>
</feature>
<feature type="signal peptide" evidence="1">
    <location>
        <begin position="1"/>
        <end position="24"/>
    </location>
</feature>
<dbReference type="SMART" id="SM00867">
    <property type="entry name" value="YceI"/>
    <property type="match status" value="1"/>
</dbReference>
<keyword evidence="4" id="KW-1185">Reference proteome</keyword>
<dbReference type="InterPro" id="IPR036761">
    <property type="entry name" value="TTHA0802/YceI-like_sf"/>
</dbReference>
<name>A0A1H0F5J2_9GAMM</name>
<evidence type="ECO:0000313" key="4">
    <source>
        <dbReference type="Proteomes" id="UP000199677"/>
    </source>
</evidence>
<dbReference type="PANTHER" id="PTHR34406">
    <property type="entry name" value="PROTEIN YCEI"/>
    <property type="match status" value="1"/>
</dbReference>
<dbReference type="SUPFAM" id="SSF101874">
    <property type="entry name" value="YceI-like"/>
    <property type="match status" value="1"/>
</dbReference>
<evidence type="ECO:0000259" key="2">
    <source>
        <dbReference type="SMART" id="SM00867"/>
    </source>
</evidence>
<dbReference type="NCBIfam" id="NF002994">
    <property type="entry name" value="PRK03757.1"/>
    <property type="match status" value="1"/>
</dbReference>
<gene>
    <name evidence="3" type="ORF">SAMN04487951_109125</name>
</gene>
<proteinExistence type="predicted"/>
<protein>
    <submittedName>
        <fullName evidence="3">Polyisoprenoid-binding protein YceI</fullName>
    </submittedName>
</protein>
<keyword evidence="1" id="KW-0732">Signal</keyword>
<organism evidence="3 4">
    <name type="scientific">Vreelandella arcis</name>
    <dbReference type="NCBI Taxonomy" id="416873"/>
    <lineage>
        <taxon>Bacteria</taxon>
        <taxon>Pseudomonadati</taxon>
        <taxon>Pseudomonadota</taxon>
        <taxon>Gammaproteobacteria</taxon>
        <taxon>Oceanospirillales</taxon>
        <taxon>Halomonadaceae</taxon>
        <taxon>Vreelandella</taxon>
    </lineage>
</organism>
<sequence>MLKKTVLTTAIAASALVAVGQAQAADYTIDTEGQHAFVQFKISHLGYSYILGSFEEFSGDFSYDPDDLAASSVEMEVQVDSLNTNHAERDRHFLSSDFLNADEYPTATFTSTGFESTGDNEGVVTGDLTLHGQTQEIDMPVTLMGEGDDPWGGYRAGFEGSTMITLSDFDIDMSDFPEAMHELELYVTFEGIRQ</sequence>
<reference evidence="4" key="1">
    <citation type="submission" date="2016-10" db="EMBL/GenBank/DDBJ databases">
        <authorList>
            <person name="Varghese N."/>
            <person name="Submissions S."/>
        </authorList>
    </citation>
    <scope>NUCLEOTIDE SEQUENCE [LARGE SCALE GENOMIC DNA]</scope>
    <source>
        <strain evidence="4">CGMCC 1.6494</strain>
    </source>
</reference>
<evidence type="ECO:0000256" key="1">
    <source>
        <dbReference type="SAM" id="SignalP"/>
    </source>
</evidence>
<dbReference type="RefSeq" id="WP_089706850.1">
    <property type="nucleotide sequence ID" value="NZ_FNII01000009.1"/>
</dbReference>
<dbReference type="Pfam" id="PF04264">
    <property type="entry name" value="YceI"/>
    <property type="match status" value="1"/>
</dbReference>
<feature type="chain" id="PRO_5011524060" evidence="1">
    <location>
        <begin position="25"/>
        <end position="194"/>
    </location>
</feature>
<evidence type="ECO:0000313" key="3">
    <source>
        <dbReference type="EMBL" id="SDN89907.1"/>
    </source>
</evidence>
<dbReference type="EMBL" id="FNII01000009">
    <property type="protein sequence ID" value="SDN89907.1"/>
    <property type="molecule type" value="Genomic_DNA"/>
</dbReference>
<dbReference type="OrthoDB" id="9811006at2"/>
<dbReference type="Gene3D" id="2.40.128.110">
    <property type="entry name" value="Lipid/polyisoprenoid-binding, YceI-like"/>
    <property type="match status" value="1"/>
</dbReference>
<accession>A0A1H0F5J2</accession>
<dbReference type="InterPro" id="IPR007372">
    <property type="entry name" value="Lipid/polyisoprenoid-bd_YceI"/>
</dbReference>
<dbReference type="STRING" id="416873.SAMN04487951_109125"/>
<dbReference type="PANTHER" id="PTHR34406:SF1">
    <property type="entry name" value="PROTEIN YCEI"/>
    <property type="match status" value="1"/>
</dbReference>
<dbReference type="AlphaFoldDB" id="A0A1H0F5J2"/>
<dbReference type="Proteomes" id="UP000199677">
    <property type="component" value="Unassembled WGS sequence"/>
</dbReference>